<dbReference type="Pfam" id="PF14035">
    <property type="entry name" value="YlzJ"/>
    <property type="match status" value="1"/>
</dbReference>
<gene>
    <name evidence="1" type="ORF">ACFPTR_04430</name>
</gene>
<dbReference type="EMBL" id="JBHSPF010000018">
    <property type="protein sequence ID" value="MFC5628141.1"/>
    <property type="molecule type" value="Genomic_DNA"/>
</dbReference>
<accession>A0ABW0U733</accession>
<keyword evidence="2" id="KW-1185">Reference proteome</keyword>
<proteinExistence type="predicted"/>
<protein>
    <submittedName>
        <fullName evidence="1">YlzJ-like family protein</fullName>
    </submittedName>
</protein>
<name>A0ABW0U733_9BACI</name>
<sequence>MIIYTPLTMDEVFPTDPTQFNNKKTIPIKHGVITLEKREETWLVCSLHSSNPADYLRSDYQPGTIWSAPLEEK</sequence>
<dbReference type="InterPro" id="IPR025619">
    <property type="entry name" value="YlzJ"/>
</dbReference>
<comment type="caution">
    <text evidence="1">The sequence shown here is derived from an EMBL/GenBank/DDBJ whole genome shotgun (WGS) entry which is preliminary data.</text>
</comment>
<dbReference type="RefSeq" id="WP_270897948.1">
    <property type="nucleotide sequence ID" value="NZ_JBHSPF010000018.1"/>
</dbReference>
<evidence type="ECO:0000313" key="1">
    <source>
        <dbReference type="EMBL" id="MFC5628141.1"/>
    </source>
</evidence>
<evidence type="ECO:0000313" key="2">
    <source>
        <dbReference type="Proteomes" id="UP001596143"/>
    </source>
</evidence>
<reference evidence="2" key="1">
    <citation type="journal article" date="2019" name="Int. J. Syst. Evol. Microbiol.">
        <title>The Global Catalogue of Microorganisms (GCM) 10K type strain sequencing project: providing services to taxonomists for standard genome sequencing and annotation.</title>
        <authorList>
            <consortium name="The Broad Institute Genomics Platform"/>
            <consortium name="The Broad Institute Genome Sequencing Center for Infectious Disease"/>
            <person name="Wu L."/>
            <person name="Ma J."/>
        </authorList>
    </citation>
    <scope>NUCLEOTIDE SEQUENCE [LARGE SCALE GENOMIC DNA]</scope>
    <source>
        <strain evidence="2">CGMCC 1.15790</strain>
    </source>
</reference>
<dbReference type="Proteomes" id="UP001596143">
    <property type="component" value="Unassembled WGS sequence"/>
</dbReference>
<organism evidence="1 2">
    <name type="scientific">Aliibacillus thermotolerans</name>
    <dbReference type="NCBI Taxonomy" id="1834418"/>
    <lineage>
        <taxon>Bacteria</taxon>
        <taxon>Bacillati</taxon>
        <taxon>Bacillota</taxon>
        <taxon>Bacilli</taxon>
        <taxon>Bacillales</taxon>
        <taxon>Bacillaceae</taxon>
        <taxon>Aliibacillus</taxon>
    </lineage>
</organism>